<dbReference type="PROSITE" id="PS51450">
    <property type="entry name" value="LRR"/>
    <property type="match status" value="1"/>
</dbReference>
<reference evidence="1" key="1">
    <citation type="submission" date="2022-03" db="EMBL/GenBank/DDBJ databases">
        <authorList>
            <person name="Martin C."/>
        </authorList>
    </citation>
    <scope>NUCLEOTIDE SEQUENCE</scope>
</reference>
<dbReference type="PANTHER" id="PTHR46759">
    <property type="entry name" value="LEUCINE-RICH REPEAT-CONTAINING PROTEIN 72"/>
    <property type="match status" value="1"/>
</dbReference>
<dbReference type="EMBL" id="CAIIXF020000006">
    <property type="protein sequence ID" value="CAH1786897.1"/>
    <property type="molecule type" value="Genomic_DNA"/>
</dbReference>
<evidence type="ECO:0000313" key="2">
    <source>
        <dbReference type="Proteomes" id="UP000749559"/>
    </source>
</evidence>
<dbReference type="InterPro" id="IPR001611">
    <property type="entry name" value="Leu-rich_rpt"/>
</dbReference>
<dbReference type="SUPFAM" id="SSF52075">
    <property type="entry name" value="Outer arm dynein light chain 1"/>
    <property type="match status" value="1"/>
</dbReference>
<evidence type="ECO:0000313" key="1">
    <source>
        <dbReference type="EMBL" id="CAH1786897.1"/>
    </source>
</evidence>
<accession>A0A8J1XVA4</accession>
<gene>
    <name evidence="1" type="ORF">OFUS_LOCUS12700</name>
</gene>
<dbReference type="InterPro" id="IPR003591">
    <property type="entry name" value="Leu-rich_rpt_typical-subtyp"/>
</dbReference>
<name>A0A8J1XVA4_OWEFU</name>
<dbReference type="Gene3D" id="3.80.10.10">
    <property type="entry name" value="Ribonuclease Inhibitor"/>
    <property type="match status" value="1"/>
</dbReference>
<dbReference type="Proteomes" id="UP000749559">
    <property type="component" value="Unassembled WGS sequence"/>
</dbReference>
<dbReference type="InterPro" id="IPR042655">
    <property type="entry name" value="LRC72"/>
</dbReference>
<sequence>MSGKAEKLVEQQLQAKQNKRDVDVKELYLSEKNLTDVCDLSRFPNLRHLYLSKNRLRRLRCLNNNFRLAELYLDQNEMVEISGALEHLTCMEVLHLHDNQLTKLENVIYELRKMQNLKVLNLFNNPISQEEEYRLYVIHHVPSVELLDRQAVLKSERDTAKRLYDQKNTSISDTISFGRRSDGPPSIYHPADREKLQVTVPMKNVANNFLLDNPPYDTIDDAVASRTMKKAAYTYSSFDWSKVPRAEERRLSDKAFDQPQINTVQFQT</sequence>
<dbReference type="OrthoDB" id="10251250at2759"/>
<proteinExistence type="predicted"/>
<dbReference type="InterPro" id="IPR032675">
    <property type="entry name" value="LRR_dom_sf"/>
</dbReference>
<dbReference type="PANTHER" id="PTHR46759:SF1">
    <property type="entry name" value="LEUCINE-RICH REPEAT-CONTAINING PROTEIN 72"/>
    <property type="match status" value="1"/>
</dbReference>
<comment type="caution">
    <text evidence="1">The sequence shown here is derived from an EMBL/GenBank/DDBJ whole genome shotgun (WGS) entry which is preliminary data.</text>
</comment>
<protein>
    <submittedName>
        <fullName evidence="1">Uncharacterized protein</fullName>
    </submittedName>
</protein>
<keyword evidence="2" id="KW-1185">Reference proteome</keyword>
<dbReference type="Pfam" id="PF14580">
    <property type="entry name" value="LRR_9"/>
    <property type="match status" value="1"/>
</dbReference>
<organism evidence="1 2">
    <name type="scientific">Owenia fusiformis</name>
    <name type="common">Polychaete worm</name>
    <dbReference type="NCBI Taxonomy" id="6347"/>
    <lineage>
        <taxon>Eukaryota</taxon>
        <taxon>Metazoa</taxon>
        <taxon>Spiralia</taxon>
        <taxon>Lophotrochozoa</taxon>
        <taxon>Annelida</taxon>
        <taxon>Polychaeta</taxon>
        <taxon>Sedentaria</taxon>
        <taxon>Canalipalpata</taxon>
        <taxon>Sabellida</taxon>
        <taxon>Oweniida</taxon>
        <taxon>Oweniidae</taxon>
        <taxon>Owenia</taxon>
    </lineage>
</organism>
<dbReference type="AlphaFoldDB" id="A0A8J1XVA4"/>
<dbReference type="SMART" id="SM00369">
    <property type="entry name" value="LRR_TYP"/>
    <property type="match status" value="2"/>
</dbReference>